<feature type="transmembrane region" description="Helical" evidence="3">
    <location>
        <begin position="182"/>
        <end position="206"/>
    </location>
</feature>
<dbReference type="RefSeq" id="WP_183404880.1">
    <property type="nucleotide sequence ID" value="NZ_JACHGG010000006.1"/>
</dbReference>
<sequence>MDVPILPKKWPLARLLLVAGGVLLVGLLATSVFTACSAAGLRVDTRRLTISPVSRGAFQEFTALDGVVQPLRTTYLDAAEDGTVQELLVEESATLTPGQPILRLTNTNLQLEMVNRETAVFELMNNLQNTRNQLVQNRMQRQNQLTDLDFQLAEALLLVGLLLPAFNELTGKNLALTWDFRLVLAFLGIGLATGLLAGSYPAFYLSGFRPAAVLKGKLAAGAADRWTRQGLVVFQFTLSVLFIVAVLVINRQLAFVQRKSLGYEKQNVLYFETAGRAAQRPAAFLAEVQKLPGVVRASALWGGLLGERGPGR</sequence>
<comment type="caution">
    <text evidence="4">The sequence shown here is derived from an EMBL/GenBank/DDBJ whole genome shotgun (WGS) entry which is preliminary data.</text>
</comment>
<dbReference type="PANTHER" id="PTHR32347:SF23">
    <property type="entry name" value="BLL5650 PROTEIN"/>
    <property type="match status" value="1"/>
</dbReference>
<dbReference type="Proteomes" id="UP000532746">
    <property type="component" value="Unassembled WGS sequence"/>
</dbReference>
<keyword evidence="3" id="KW-1133">Transmembrane helix</keyword>
<evidence type="ECO:0000313" key="5">
    <source>
        <dbReference type="Proteomes" id="UP000532746"/>
    </source>
</evidence>
<dbReference type="PANTHER" id="PTHR32347">
    <property type="entry name" value="EFFLUX SYSTEM COMPONENT YKNX-RELATED"/>
    <property type="match status" value="1"/>
</dbReference>
<dbReference type="AlphaFoldDB" id="A0A7W9T3I3"/>
<name>A0A7W9T3I3_9BACT</name>
<protein>
    <submittedName>
        <fullName evidence="4">Uncharacterized protein</fullName>
    </submittedName>
</protein>
<comment type="subcellular location">
    <subcellularLocation>
        <location evidence="1">Cell envelope</location>
    </subcellularLocation>
</comment>
<dbReference type="GO" id="GO:0030313">
    <property type="term" value="C:cell envelope"/>
    <property type="evidence" value="ECO:0007669"/>
    <property type="project" value="UniProtKB-SubCell"/>
</dbReference>
<evidence type="ECO:0000256" key="3">
    <source>
        <dbReference type="SAM" id="Phobius"/>
    </source>
</evidence>
<accession>A0A7W9T3I3</accession>
<keyword evidence="3" id="KW-0812">Transmembrane</keyword>
<organism evidence="4 5">
    <name type="scientific">Hymenobacter luteus</name>
    <dbReference type="NCBI Taxonomy" id="1411122"/>
    <lineage>
        <taxon>Bacteria</taxon>
        <taxon>Pseudomonadati</taxon>
        <taxon>Bacteroidota</taxon>
        <taxon>Cytophagia</taxon>
        <taxon>Cytophagales</taxon>
        <taxon>Hymenobacteraceae</taxon>
        <taxon>Hymenobacter</taxon>
    </lineage>
</organism>
<gene>
    <name evidence="4" type="ORF">HNQ93_003695</name>
</gene>
<evidence type="ECO:0000256" key="1">
    <source>
        <dbReference type="ARBA" id="ARBA00004196"/>
    </source>
</evidence>
<evidence type="ECO:0000313" key="4">
    <source>
        <dbReference type="EMBL" id="MBB6060820.1"/>
    </source>
</evidence>
<dbReference type="InterPro" id="IPR050465">
    <property type="entry name" value="UPF0194_transport"/>
</dbReference>
<dbReference type="EMBL" id="JACHGG010000006">
    <property type="protein sequence ID" value="MBB6060820.1"/>
    <property type="molecule type" value="Genomic_DNA"/>
</dbReference>
<proteinExistence type="predicted"/>
<evidence type="ECO:0000256" key="2">
    <source>
        <dbReference type="ARBA" id="ARBA00023054"/>
    </source>
</evidence>
<keyword evidence="3" id="KW-0472">Membrane</keyword>
<keyword evidence="2" id="KW-0175">Coiled coil</keyword>
<feature type="transmembrane region" description="Helical" evidence="3">
    <location>
        <begin position="226"/>
        <end position="249"/>
    </location>
</feature>
<keyword evidence="5" id="KW-1185">Reference proteome</keyword>
<reference evidence="4 5" key="1">
    <citation type="submission" date="2020-08" db="EMBL/GenBank/DDBJ databases">
        <title>Genomic Encyclopedia of Type Strains, Phase IV (KMG-IV): sequencing the most valuable type-strain genomes for metagenomic binning, comparative biology and taxonomic classification.</title>
        <authorList>
            <person name="Goeker M."/>
        </authorList>
    </citation>
    <scope>NUCLEOTIDE SEQUENCE [LARGE SCALE GENOMIC DNA]</scope>
    <source>
        <strain evidence="4 5">DSM 26718</strain>
    </source>
</reference>